<gene>
    <name evidence="6" type="primary">padH_3</name>
    <name evidence="6" type="ORF">MGLY_33760</name>
</gene>
<dbReference type="Gene3D" id="3.50.50.60">
    <property type="entry name" value="FAD/NAD(P)-binding domain"/>
    <property type="match status" value="2"/>
</dbReference>
<dbReference type="PANTHER" id="PTHR43429:SF3">
    <property type="entry name" value="NITRITE REDUCTASE [NAD(P)H]"/>
    <property type="match status" value="1"/>
</dbReference>
<feature type="domain" description="NADH-rubredoxin oxidoreductase C-terminal" evidence="5">
    <location>
        <begin position="325"/>
        <end position="381"/>
    </location>
</feature>
<keyword evidence="6" id="KW-0560">Oxidoreductase</keyword>
<keyword evidence="2" id="KW-0285">Flavoprotein</keyword>
<dbReference type="AlphaFoldDB" id="A0A6I5ZXF1"/>
<evidence type="ECO:0000259" key="5">
    <source>
        <dbReference type="Pfam" id="PF18267"/>
    </source>
</evidence>
<evidence type="ECO:0000313" key="6">
    <source>
        <dbReference type="EMBL" id="QGP93951.1"/>
    </source>
</evidence>
<dbReference type="InterPro" id="IPR050260">
    <property type="entry name" value="FAD-bd_OxRdtase"/>
</dbReference>
<dbReference type="Proteomes" id="UP000425916">
    <property type="component" value="Chromosome"/>
</dbReference>
<accession>A0A6I5ZXF1</accession>
<keyword evidence="7" id="KW-1185">Reference proteome</keyword>
<evidence type="ECO:0000256" key="1">
    <source>
        <dbReference type="ARBA" id="ARBA00001974"/>
    </source>
</evidence>
<comment type="cofactor">
    <cofactor evidence="1">
        <name>FAD</name>
        <dbReference type="ChEBI" id="CHEBI:57692"/>
    </cofactor>
</comment>
<dbReference type="InterPro" id="IPR016156">
    <property type="entry name" value="FAD/NAD-linked_Rdtase_dimer_sf"/>
</dbReference>
<sequence length="438" mass="47650">MRYLIIGNSAAGVTAAEAIRRTDQRGEITLIADETYPAYSRIFITNIVAGTARWEDILMRPPDFYQRLGIKALLGRRAVGADLEGRTVYLENGEALVFDRLLLATGASPQLPRVAGSSLKGVTGMRTMADALKVIKILDEAPGAPVVVLGGGLVSLKSAEAMARRGGQVLLVVKSRQILSQMLDEKAAAIIQKRMERAGIKITFGYDVSAFTGRERLEGIHLENGEDISSRLAIIAKGVMPNTDLAKLMGLHVNKGIVVDGYQRTNSEVVYAAGDVCETYDPLKQQRAVNAMWPNAVFQGAAAGANMAGAQELAHIGVRVNAASFFGLQAASVGWTRPREGDEEITVIDREESYLKFIFRGEQLVGAVVIGDVRNIGYYRWLVAEEKPAGFLRREAGRKVYNFSTYRAKVGADLLQDAPTSPAAPPRRMKMAKGFFSW</sequence>
<dbReference type="SUPFAM" id="SSF51905">
    <property type="entry name" value="FAD/NAD(P)-binding domain"/>
    <property type="match status" value="2"/>
</dbReference>
<dbReference type="InterPro" id="IPR036188">
    <property type="entry name" value="FAD/NAD-bd_sf"/>
</dbReference>
<keyword evidence="3" id="KW-0274">FAD</keyword>
<dbReference type="GO" id="GO:0047110">
    <property type="term" value="F:phenylglyoxylate dehydrogenase (acylating) activity"/>
    <property type="evidence" value="ECO:0007669"/>
    <property type="project" value="UniProtKB-EC"/>
</dbReference>
<evidence type="ECO:0000313" key="7">
    <source>
        <dbReference type="Proteomes" id="UP000425916"/>
    </source>
</evidence>
<feature type="domain" description="FAD/NAD(P)-binding" evidence="4">
    <location>
        <begin position="2"/>
        <end position="300"/>
    </location>
</feature>
<dbReference type="PANTHER" id="PTHR43429">
    <property type="entry name" value="PYRIDINE NUCLEOTIDE-DISULFIDE OXIDOREDUCTASE DOMAIN-CONTAINING"/>
    <property type="match status" value="1"/>
</dbReference>
<proteinExistence type="predicted"/>
<dbReference type="PRINTS" id="PR00411">
    <property type="entry name" value="PNDRDTASEI"/>
</dbReference>
<reference evidence="6 7" key="1">
    <citation type="submission" date="2019-11" db="EMBL/GenBank/DDBJ databases">
        <title>Genome sequence of Moorella glycerini DSM11254.</title>
        <authorList>
            <person name="Poehlein A."/>
            <person name="Boeer T."/>
            <person name="Daniel R."/>
        </authorList>
    </citation>
    <scope>NUCLEOTIDE SEQUENCE [LARGE SCALE GENOMIC DNA]</scope>
    <source>
        <strain evidence="6 7">DSM 11254</strain>
    </source>
</reference>
<dbReference type="InterPro" id="IPR041575">
    <property type="entry name" value="Rubredoxin_C"/>
</dbReference>
<dbReference type="PRINTS" id="PR00368">
    <property type="entry name" value="FADPNR"/>
</dbReference>
<evidence type="ECO:0000256" key="3">
    <source>
        <dbReference type="ARBA" id="ARBA00022827"/>
    </source>
</evidence>
<protein>
    <submittedName>
        <fullName evidence="6">NADH-dependent phenylglyoxylate dehydrogenase subunit epsilon</fullName>
        <ecNumber evidence="6">1.2.1.58</ecNumber>
    </submittedName>
</protein>
<name>A0A6I5ZXF1_9FIRM</name>
<dbReference type="RefSeq" id="WP_156275825.1">
    <property type="nucleotide sequence ID" value="NZ_CP046244.1"/>
</dbReference>
<dbReference type="EMBL" id="CP046244">
    <property type="protein sequence ID" value="QGP93951.1"/>
    <property type="molecule type" value="Genomic_DNA"/>
</dbReference>
<dbReference type="EC" id="1.2.1.58" evidence="6"/>
<dbReference type="InterPro" id="IPR023753">
    <property type="entry name" value="FAD/NAD-binding_dom"/>
</dbReference>
<dbReference type="OrthoDB" id="9807946at2"/>
<dbReference type="Pfam" id="PF18267">
    <property type="entry name" value="Rubredoxin_C"/>
    <property type="match status" value="1"/>
</dbReference>
<organism evidence="6 7">
    <name type="scientific">Neomoorella glycerini</name>
    <dbReference type="NCBI Taxonomy" id="55779"/>
    <lineage>
        <taxon>Bacteria</taxon>
        <taxon>Bacillati</taxon>
        <taxon>Bacillota</taxon>
        <taxon>Clostridia</taxon>
        <taxon>Neomoorellales</taxon>
        <taxon>Neomoorellaceae</taxon>
        <taxon>Neomoorella</taxon>
    </lineage>
</organism>
<dbReference type="Pfam" id="PF07992">
    <property type="entry name" value="Pyr_redox_2"/>
    <property type="match status" value="1"/>
</dbReference>
<evidence type="ECO:0000256" key="2">
    <source>
        <dbReference type="ARBA" id="ARBA00022630"/>
    </source>
</evidence>
<evidence type="ECO:0000259" key="4">
    <source>
        <dbReference type="Pfam" id="PF07992"/>
    </source>
</evidence>
<dbReference type="Gene3D" id="3.30.390.30">
    <property type="match status" value="1"/>
</dbReference>